<dbReference type="RefSeq" id="WP_248007035.1">
    <property type="nucleotide sequence ID" value="NZ_JAJHVV010000001.1"/>
</dbReference>
<sequence length="125" mass="14198">MEQRFALLLQAKAISQQAHDHCLRTITLMDSELGLPHDNEQYQMAVTHLSRAADRIWRNEAIEEGLDADILDEIYQDPEAATIMALHKKVLDSMALHNVPANEEGFLIANVYALYQLSHSLETQE</sequence>
<dbReference type="InterPro" id="IPR036634">
    <property type="entry name" value="PRD_sf"/>
</dbReference>
<comment type="caution">
    <text evidence="1">The sequence shown here is derived from an EMBL/GenBank/DDBJ whole genome shotgun (WGS) entry which is preliminary data.</text>
</comment>
<dbReference type="GO" id="GO:0006355">
    <property type="term" value="P:regulation of DNA-templated transcription"/>
    <property type="evidence" value="ECO:0007669"/>
    <property type="project" value="InterPro"/>
</dbReference>
<protein>
    <recommendedName>
        <fullName evidence="3">PRD domain-containing protein</fullName>
    </recommendedName>
</protein>
<dbReference type="Gene3D" id="1.10.1790.10">
    <property type="entry name" value="PRD domain"/>
    <property type="match status" value="1"/>
</dbReference>
<evidence type="ECO:0000313" key="1">
    <source>
        <dbReference type="EMBL" id="MCK6261919.1"/>
    </source>
</evidence>
<evidence type="ECO:0000313" key="2">
    <source>
        <dbReference type="Proteomes" id="UP001139559"/>
    </source>
</evidence>
<organism evidence="1 2">
    <name type="scientific">Vibrio amylolyticus</name>
    <dbReference type="NCBI Taxonomy" id="2847292"/>
    <lineage>
        <taxon>Bacteria</taxon>
        <taxon>Pseudomonadati</taxon>
        <taxon>Pseudomonadota</taxon>
        <taxon>Gammaproteobacteria</taxon>
        <taxon>Vibrionales</taxon>
        <taxon>Vibrionaceae</taxon>
        <taxon>Vibrio</taxon>
    </lineage>
</organism>
<dbReference type="SUPFAM" id="SSF63520">
    <property type="entry name" value="PTS-regulatory domain, PRD"/>
    <property type="match status" value="1"/>
</dbReference>
<evidence type="ECO:0008006" key="3">
    <source>
        <dbReference type="Google" id="ProtNLM"/>
    </source>
</evidence>
<proteinExistence type="predicted"/>
<dbReference type="AlphaFoldDB" id="A0A9X2BFM0"/>
<dbReference type="EMBL" id="JAJHVV010000001">
    <property type="protein sequence ID" value="MCK6261919.1"/>
    <property type="molecule type" value="Genomic_DNA"/>
</dbReference>
<reference evidence="1" key="1">
    <citation type="submission" date="2021-11" db="EMBL/GenBank/DDBJ databases">
        <title>Vibrio ZSDE26 sp. nov. and Vibrio ZSDZ34 sp. nov., isolated from coastal seawater in Qingdao.</title>
        <authorList>
            <person name="Zhang P."/>
        </authorList>
    </citation>
    <scope>NUCLEOTIDE SEQUENCE</scope>
    <source>
        <strain evidence="1">ZSDE26</strain>
    </source>
</reference>
<dbReference type="Proteomes" id="UP001139559">
    <property type="component" value="Unassembled WGS sequence"/>
</dbReference>
<accession>A0A9X2BFM0</accession>
<keyword evidence="2" id="KW-1185">Reference proteome</keyword>
<name>A0A9X2BFM0_9VIBR</name>
<gene>
    <name evidence="1" type="ORF">KP803_01370</name>
</gene>